<keyword evidence="3" id="KW-1185">Reference proteome</keyword>
<dbReference type="Proteomes" id="UP000676967">
    <property type="component" value="Chromosome"/>
</dbReference>
<dbReference type="RefSeq" id="WP_189329291.1">
    <property type="nucleotide sequence ID" value="NZ_AP023356.1"/>
</dbReference>
<evidence type="ECO:0000313" key="3">
    <source>
        <dbReference type="Proteomes" id="UP000676967"/>
    </source>
</evidence>
<reference evidence="2 3" key="1">
    <citation type="submission" date="2020-08" db="EMBL/GenBank/DDBJ databases">
        <title>Whole genome shotgun sequence of Actinoplanes ianthinogenes NBRC 13996.</title>
        <authorList>
            <person name="Komaki H."/>
            <person name="Tamura T."/>
        </authorList>
    </citation>
    <scope>NUCLEOTIDE SEQUENCE [LARGE SCALE GENOMIC DNA]</scope>
    <source>
        <strain evidence="2 3">NBRC 13996</strain>
    </source>
</reference>
<evidence type="ECO:0000256" key="1">
    <source>
        <dbReference type="SAM" id="MobiDB-lite"/>
    </source>
</evidence>
<gene>
    <name evidence="2" type="ORF">Aiant_50710</name>
</gene>
<protein>
    <submittedName>
        <fullName evidence="2">Uncharacterized protein</fullName>
    </submittedName>
</protein>
<name>A0ABM7LYL4_9ACTN</name>
<feature type="region of interest" description="Disordered" evidence="1">
    <location>
        <begin position="22"/>
        <end position="44"/>
    </location>
</feature>
<proteinExistence type="predicted"/>
<accession>A0ABM7LYL4</accession>
<feature type="compositionally biased region" description="Basic and acidic residues" evidence="1">
    <location>
        <begin position="22"/>
        <end position="32"/>
    </location>
</feature>
<organism evidence="2 3">
    <name type="scientific">Actinoplanes ianthinogenes</name>
    <dbReference type="NCBI Taxonomy" id="122358"/>
    <lineage>
        <taxon>Bacteria</taxon>
        <taxon>Bacillati</taxon>
        <taxon>Actinomycetota</taxon>
        <taxon>Actinomycetes</taxon>
        <taxon>Micromonosporales</taxon>
        <taxon>Micromonosporaceae</taxon>
        <taxon>Actinoplanes</taxon>
    </lineage>
</organism>
<sequence length="319" mass="33979">MSFDELMEHARDIQAAAIAAAMKEKGVREAPRPGDPPYTPHPGEDAARAAIFSEFADVPSLFEPFAMTPDPASFDGLLQELSGGMNHLSSGRMPDDPITGDTYLVNVLLDRVGATESYLDQWTGDGGDKFRSKFVHDFSSIVTNQFIGCAVLRGALEAQKALWLNARANIDTVAHDTLTALDNMGHCGQNQWTMTWTIVASVAAVAAVPLSAGTSLLGAAAAVTAVGAAGQVIAAHQLNPKKETHYHGETAAVVIEQMRRGVAQAIGEIQQGEQLIAGVLRSLHASIDQHRGMFVSPRPALLDATPSTVFDDKYLGHAR</sequence>
<evidence type="ECO:0000313" key="2">
    <source>
        <dbReference type="EMBL" id="BCJ44414.1"/>
    </source>
</evidence>
<dbReference type="EMBL" id="AP023356">
    <property type="protein sequence ID" value="BCJ44414.1"/>
    <property type="molecule type" value="Genomic_DNA"/>
</dbReference>